<dbReference type="Gene3D" id="1.10.510.10">
    <property type="entry name" value="Transferase(Phosphotransferase) domain 1"/>
    <property type="match status" value="1"/>
</dbReference>
<evidence type="ECO:0000256" key="1">
    <source>
        <dbReference type="ARBA" id="ARBA00022527"/>
    </source>
</evidence>
<accession>A0A8J8NST9</accession>
<dbReference type="GO" id="GO:0005524">
    <property type="term" value="F:ATP binding"/>
    <property type="evidence" value="ECO:0007669"/>
    <property type="project" value="UniProtKB-KW"/>
</dbReference>
<dbReference type="GO" id="GO:0004674">
    <property type="term" value="F:protein serine/threonine kinase activity"/>
    <property type="evidence" value="ECO:0007669"/>
    <property type="project" value="UniProtKB-KW"/>
</dbReference>
<gene>
    <name evidence="7" type="ORF">FGO68_gene959</name>
</gene>
<keyword evidence="5" id="KW-0067">ATP-binding</keyword>
<dbReference type="PANTHER" id="PTHR24345:SF91">
    <property type="entry name" value="SERINE_THREONINE-PROTEIN KINASE PLK4"/>
    <property type="match status" value="1"/>
</dbReference>
<dbReference type="InterPro" id="IPR008271">
    <property type="entry name" value="Ser/Thr_kinase_AS"/>
</dbReference>
<feature type="domain" description="Protein kinase" evidence="6">
    <location>
        <begin position="1"/>
        <end position="292"/>
    </location>
</feature>
<evidence type="ECO:0000256" key="4">
    <source>
        <dbReference type="ARBA" id="ARBA00022777"/>
    </source>
</evidence>
<dbReference type="AlphaFoldDB" id="A0A8J8NST9"/>
<dbReference type="InterPro" id="IPR011009">
    <property type="entry name" value="Kinase-like_dom_sf"/>
</dbReference>
<keyword evidence="1" id="KW-0723">Serine/threonine-protein kinase</keyword>
<dbReference type="PROSITE" id="PS00108">
    <property type="entry name" value="PROTEIN_KINASE_ST"/>
    <property type="match status" value="1"/>
</dbReference>
<organism evidence="7 8">
    <name type="scientific">Halteria grandinella</name>
    <dbReference type="NCBI Taxonomy" id="5974"/>
    <lineage>
        <taxon>Eukaryota</taxon>
        <taxon>Sar</taxon>
        <taxon>Alveolata</taxon>
        <taxon>Ciliophora</taxon>
        <taxon>Intramacronucleata</taxon>
        <taxon>Spirotrichea</taxon>
        <taxon>Stichotrichia</taxon>
        <taxon>Sporadotrichida</taxon>
        <taxon>Halteriidae</taxon>
        <taxon>Halteria</taxon>
    </lineage>
</organism>
<dbReference type="EMBL" id="RRYP01007502">
    <property type="protein sequence ID" value="TNV80443.1"/>
    <property type="molecule type" value="Genomic_DNA"/>
</dbReference>
<keyword evidence="3" id="KW-0547">Nucleotide-binding</keyword>
<keyword evidence="4" id="KW-0418">Kinase</keyword>
<reference evidence="7" key="1">
    <citation type="submission" date="2019-06" db="EMBL/GenBank/DDBJ databases">
        <authorList>
            <person name="Zheng W."/>
        </authorList>
    </citation>
    <scope>NUCLEOTIDE SEQUENCE</scope>
    <source>
        <strain evidence="7">QDHG01</strain>
    </source>
</reference>
<dbReference type="PROSITE" id="PS50011">
    <property type="entry name" value="PROTEIN_KINASE_DOM"/>
    <property type="match status" value="1"/>
</dbReference>
<evidence type="ECO:0000313" key="8">
    <source>
        <dbReference type="Proteomes" id="UP000785679"/>
    </source>
</evidence>
<dbReference type="OrthoDB" id="6513151at2759"/>
<dbReference type="SMART" id="SM00220">
    <property type="entry name" value="S_TKc"/>
    <property type="match status" value="1"/>
</dbReference>
<evidence type="ECO:0000256" key="2">
    <source>
        <dbReference type="ARBA" id="ARBA00022679"/>
    </source>
</evidence>
<keyword evidence="2" id="KW-0808">Transferase</keyword>
<dbReference type="InterPro" id="IPR000719">
    <property type="entry name" value="Prot_kinase_dom"/>
</dbReference>
<evidence type="ECO:0000256" key="5">
    <source>
        <dbReference type="ARBA" id="ARBA00022840"/>
    </source>
</evidence>
<evidence type="ECO:0000256" key="3">
    <source>
        <dbReference type="ARBA" id="ARBA00022741"/>
    </source>
</evidence>
<proteinExistence type="predicted"/>
<name>A0A8J8NST9_HALGN</name>
<keyword evidence="8" id="KW-1185">Reference proteome</keyword>
<evidence type="ECO:0000259" key="6">
    <source>
        <dbReference type="PROSITE" id="PS50011"/>
    </source>
</evidence>
<dbReference type="PANTHER" id="PTHR24345">
    <property type="entry name" value="SERINE/THREONINE-PROTEIN KINASE PLK"/>
    <property type="match status" value="1"/>
</dbReference>
<dbReference type="Pfam" id="PF00069">
    <property type="entry name" value="Pkinase"/>
    <property type="match status" value="2"/>
</dbReference>
<dbReference type="Proteomes" id="UP000785679">
    <property type="component" value="Unassembled WGS sequence"/>
</dbReference>
<dbReference type="GO" id="GO:0005634">
    <property type="term" value="C:nucleus"/>
    <property type="evidence" value="ECO:0007669"/>
    <property type="project" value="TreeGrafter"/>
</dbReference>
<sequence length="330" mass="37144">MAERRERTISGVEVDGPMGQNSSGCGLLREFERLMANTYPNTVQSRDQKLGSQNSNELSSLFITMEYCAKGDLFDFLKHKVRGYLPANVANSVFNQILDGVQCIHEQAGMAHLDLKLENVLLSNDYQMKLCDLGFSQSAFGRLFQLAGTDGYKAPEIHKIAEGSLYEEEEDNHSSTESTGDNNTLRNAGYAGIQADIFSLGVILFTLHFGVPPFTEARLTDRFYKLLNFKGGAGNDRKSALKFFLKSHPSTKELFTNNMIDYELMDLITSLLAENPNERPSSIGEIRNHPYLLVQAMLTKKELSDSMRRIVERSEEQELIRAEMQRKSSN</sequence>
<evidence type="ECO:0000313" key="7">
    <source>
        <dbReference type="EMBL" id="TNV80443.1"/>
    </source>
</evidence>
<dbReference type="SUPFAM" id="SSF56112">
    <property type="entry name" value="Protein kinase-like (PK-like)"/>
    <property type="match status" value="1"/>
</dbReference>
<protein>
    <recommendedName>
        <fullName evidence="6">Protein kinase domain-containing protein</fullName>
    </recommendedName>
</protein>
<comment type="caution">
    <text evidence="7">The sequence shown here is derived from an EMBL/GenBank/DDBJ whole genome shotgun (WGS) entry which is preliminary data.</text>
</comment>